<dbReference type="PANTHER" id="PTHR30329:SF21">
    <property type="entry name" value="LIPOPROTEIN YIAD-RELATED"/>
    <property type="match status" value="1"/>
</dbReference>
<comment type="caution">
    <text evidence="5">The sequence shown here is derived from an EMBL/GenBank/DDBJ whole genome shotgun (WGS) entry which is preliminary data.</text>
</comment>
<dbReference type="CDD" id="cd07185">
    <property type="entry name" value="OmpA_C-like"/>
    <property type="match status" value="1"/>
</dbReference>
<dbReference type="PROSITE" id="PS51123">
    <property type="entry name" value="OMPA_2"/>
    <property type="match status" value="1"/>
</dbReference>
<dbReference type="OrthoDB" id="9792021at2"/>
<evidence type="ECO:0000256" key="1">
    <source>
        <dbReference type="PROSITE-ProRule" id="PRU00473"/>
    </source>
</evidence>
<dbReference type="EMBL" id="WMIE01000007">
    <property type="protein sequence ID" value="MTH78609.1"/>
    <property type="molecule type" value="Genomic_DNA"/>
</dbReference>
<proteinExistence type="predicted"/>
<protein>
    <submittedName>
        <fullName evidence="5">OmpA family protein</fullName>
    </submittedName>
</protein>
<gene>
    <name evidence="5" type="ORF">GL286_12800</name>
</gene>
<dbReference type="Pfam" id="PF00691">
    <property type="entry name" value="OmpA"/>
    <property type="match status" value="1"/>
</dbReference>
<feature type="compositionally biased region" description="Basic and acidic residues" evidence="2">
    <location>
        <begin position="282"/>
        <end position="301"/>
    </location>
</feature>
<evidence type="ECO:0000259" key="4">
    <source>
        <dbReference type="PROSITE" id="PS51123"/>
    </source>
</evidence>
<dbReference type="Proteomes" id="UP000478183">
    <property type="component" value="Unassembled WGS sequence"/>
</dbReference>
<feature type="compositionally biased region" description="Basic and acidic residues" evidence="2">
    <location>
        <begin position="154"/>
        <end position="186"/>
    </location>
</feature>
<reference evidence="5 6" key="1">
    <citation type="submission" date="2019-11" db="EMBL/GenBank/DDBJ databases">
        <authorList>
            <person name="Dong K."/>
        </authorList>
    </citation>
    <scope>NUCLEOTIDE SEQUENCE [LARGE SCALE GENOMIC DNA]</scope>
    <source>
        <strain evidence="5 6">NBRC 111993</strain>
    </source>
</reference>
<keyword evidence="3" id="KW-0732">Signal</keyword>
<evidence type="ECO:0000313" key="5">
    <source>
        <dbReference type="EMBL" id="MTH78609.1"/>
    </source>
</evidence>
<feature type="compositionally biased region" description="Low complexity" evidence="2">
    <location>
        <begin position="187"/>
        <end position="207"/>
    </location>
</feature>
<dbReference type="AlphaFoldDB" id="A0A6L6JD05"/>
<dbReference type="Gene3D" id="3.30.1330.60">
    <property type="entry name" value="OmpA-like domain"/>
    <property type="match status" value="1"/>
</dbReference>
<feature type="region of interest" description="Disordered" evidence="2">
    <location>
        <begin position="34"/>
        <end position="394"/>
    </location>
</feature>
<feature type="chain" id="PRO_5027065316" evidence="3">
    <location>
        <begin position="26"/>
        <end position="753"/>
    </location>
</feature>
<evidence type="ECO:0000256" key="3">
    <source>
        <dbReference type="SAM" id="SignalP"/>
    </source>
</evidence>
<dbReference type="InterPro" id="IPR050330">
    <property type="entry name" value="Bact_OuterMem_StrucFunc"/>
</dbReference>
<feature type="compositionally biased region" description="Basic and acidic residues" evidence="2">
    <location>
        <begin position="314"/>
        <end position="325"/>
    </location>
</feature>
<evidence type="ECO:0000313" key="6">
    <source>
        <dbReference type="Proteomes" id="UP000478183"/>
    </source>
</evidence>
<feature type="domain" description="OmpA-like" evidence="4">
    <location>
        <begin position="627"/>
        <end position="747"/>
    </location>
</feature>
<organism evidence="5 6">
    <name type="scientific">Paracoccus aestuariivivens</name>
    <dbReference type="NCBI Taxonomy" id="1820333"/>
    <lineage>
        <taxon>Bacteria</taxon>
        <taxon>Pseudomonadati</taxon>
        <taxon>Pseudomonadota</taxon>
        <taxon>Alphaproteobacteria</taxon>
        <taxon>Rhodobacterales</taxon>
        <taxon>Paracoccaceae</taxon>
        <taxon>Paracoccus</taxon>
    </lineage>
</organism>
<keyword evidence="6" id="KW-1185">Reference proteome</keyword>
<accession>A0A6L6JD05</accession>
<feature type="compositionally biased region" description="Basic and acidic residues" evidence="2">
    <location>
        <begin position="135"/>
        <end position="147"/>
    </location>
</feature>
<name>A0A6L6JD05_9RHOB</name>
<keyword evidence="1" id="KW-0472">Membrane</keyword>
<feature type="compositionally biased region" description="Basic and acidic residues" evidence="2">
    <location>
        <begin position="367"/>
        <end position="394"/>
    </location>
</feature>
<sequence>MRRILKTTTAIVTSISLIIPQIVVAQADPQQQQIILQQKKQQQQKEQQEKQQRQQERKKEQQADNHNEKPRQQNAQPKPNREQPRNEAQQNQKPKPQREAQPEQAQKKPQHKQQPQPEAQHQKPKAQREAQPAQAHEKPAPQREKQADTPPKPQRQEQPEPRRQDQREADQRNAPKHNPPERRDAEQNGNAGKAAAAATAAAAANEAARPRKPQPDNAPAPQREIQRDGTPETPRANGDARPRPANDDAAPPRDADELRRAMQQKEQGGQRKPDNQNQPPRAENDGRPHEGNRRPEPEQATRDIQQPRENLTSDELRRRLDRGNGEAKIAPPEARHRPQNEVAKRAAEDTSQAKAAAALAAVGGGKVTERKITEQNARRSDQDFRTPIRDGLDNRNRRLSDEELRRDLDRRERELREDEQRADRRDRQLDRRDEELERARERAREDRRDEARDDDDDDNDTLKTVGALLLAGAAGMAVGKLLDGNRQVALNTGDRLVTTLPDGSQQVVRDDNALLYRPGSDVQTETFQDGSTRTTVLRADGSRVVTIRDANANILRRTLVRPDGSQVPLINDTVAQPVRVSTLPAPQPVEYYNRPLQEDELRTALLRESAADRRFTLGQVRDIPEVRSLVAPVNVPQITFDTGSAAMSSDQAEQLSTLGKVIRDAVDQNPNEVFMIEGYTDAVGSTAANLALSDRRAESLALALTEYFQVPPENMVVQGYGEQFLLVPSDGPQRENRRVAVRRITDLLEQSGS</sequence>
<dbReference type="InterPro" id="IPR006665">
    <property type="entry name" value="OmpA-like"/>
</dbReference>
<dbReference type="SUPFAM" id="SSF103088">
    <property type="entry name" value="OmpA-like"/>
    <property type="match status" value="1"/>
</dbReference>
<dbReference type="InterPro" id="IPR036737">
    <property type="entry name" value="OmpA-like_sf"/>
</dbReference>
<feature type="compositionally biased region" description="Basic and acidic residues" evidence="2">
    <location>
        <begin position="440"/>
        <end position="451"/>
    </location>
</feature>
<feature type="compositionally biased region" description="Basic and acidic residues" evidence="2">
    <location>
        <begin position="46"/>
        <end position="71"/>
    </location>
</feature>
<dbReference type="PANTHER" id="PTHR30329">
    <property type="entry name" value="STATOR ELEMENT OF FLAGELLAR MOTOR COMPLEX"/>
    <property type="match status" value="1"/>
</dbReference>
<feature type="compositionally biased region" description="Basic and acidic residues" evidence="2">
    <location>
        <begin position="238"/>
        <end position="260"/>
    </location>
</feature>
<dbReference type="GO" id="GO:0016020">
    <property type="term" value="C:membrane"/>
    <property type="evidence" value="ECO:0007669"/>
    <property type="project" value="UniProtKB-UniRule"/>
</dbReference>
<feature type="compositionally biased region" description="Basic and acidic residues" evidence="2">
    <location>
        <begin position="333"/>
        <end position="348"/>
    </location>
</feature>
<evidence type="ECO:0000256" key="2">
    <source>
        <dbReference type="SAM" id="MobiDB-lite"/>
    </source>
</evidence>
<feature type="region of interest" description="Disordered" evidence="2">
    <location>
        <begin position="440"/>
        <end position="461"/>
    </location>
</feature>
<feature type="compositionally biased region" description="Low complexity" evidence="2">
    <location>
        <begin position="34"/>
        <end position="45"/>
    </location>
</feature>
<feature type="signal peptide" evidence="3">
    <location>
        <begin position="1"/>
        <end position="25"/>
    </location>
</feature>